<protein>
    <recommendedName>
        <fullName evidence="1">D-isomer specific 2-hydroxyacid dehydrogenase NAD-binding domain-containing protein</fullName>
    </recommendedName>
</protein>
<dbReference type="SUPFAM" id="SSF52283">
    <property type="entry name" value="Formate/glycerate dehydrogenase catalytic domain-like"/>
    <property type="match status" value="1"/>
</dbReference>
<sequence>MKPLSNIKLLFPEDTSDAYLKNIVSDVDVIIGWRPSKRLLESAKNLKVFINPGAGIKHLLELFIELNKTRKVTLINGHGNSYFVAQHTVALLLTLMNKTIPHHNWMKQGKWRTGDKDVASIPLRFREVGLLGYGAINKKVHQFLAGFDVKFHILRKNWNKQDELLPTEAKKKTSIKK</sequence>
<accession>X1ISL8</accession>
<reference evidence="2" key="1">
    <citation type="journal article" date="2014" name="Front. Microbiol.">
        <title>High frequency of phylogenetically diverse reductive dehalogenase-homologous genes in deep subseafloor sedimentary metagenomes.</title>
        <authorList>
            <person name="Kawai M."/>
            <person name="Futagami T."/>
            <person name="Toyoda A."/>
            <person name="Takaki Y."/>
            <person name="Nishi S."/>
            <person name="Hori S."/>
            <person name="Arai W."/>
            <person name="Tsubouchi T."/>
            <person name="Morono Y."/>
            <person name="Uchiyama I."/>
            <person name="Ito T."/>
            <person name="Fujiyama A."/>
            <person name="Inagaki F."/>
            <person name="Takami H."/>
        </authorList>
    </citation>
    <scope>NUCLEOTIDE SEQUENCE</scope>
    <source>
        <strain evidence="2">Expedition CK06-06</strain>
    </source>
</reference>
<name>X1ISL8_9ZZZZ</name>
<dbReference type="EMBL" id="BARU01017483">
    <property type="protein sequence ID" value="GAH60503.1"/>
    <property type="molecule type" value="Genomic_DNA"/>
</dbReference>
<proteinExistence type="predicted"/>
<feature type="domain" description="D-isomer specific 2-hydroxyacid dehydrogenase NAD-binding" evidence="1">
    <location>
        <begin position="89"/>
        <end position="162"/>
    </location>
</feature>
<organism evidence="2">
    <name type="scientific">marine sediment metagenome</name>
    <dbReference type="NCBI Taxonomy" id="412755"/>
    <lineage>
        <taxon>unclassified sequences</taxon>
        <taxon>metagenomes</taxon>
        <taxon>ecological metagenomes</taxon>
    </lineage>
</organism>
<dbReference type="Gene3D" id="3.40.50.720">
    <property type="entry name" value="NAD(P)-binding Rossmann-like Domain"/>
    <property type="match status" value="2"/>
</dbReference>
<dbReference type="AlphaFoldDB" id="X1ISL8"/>
<comment type="caution">
    <text evidence="2">The sequence shown here is derived from an EMBL/GenBank/DDBJ whole genome shotgun (WGS) entry which is preliminary data.</text>
</comment>
<gene>
    <name evidence="2" type="ORF">S03H2_28997</name>
</gene>
<dbReference type="InterPro" id="IPR036291">
    <property type="entry name" value="NAD(P)-bd_dom_sf"/>
</dbReference>
<dbReference type="InterPro" id="IPR006140">
    <property type="entry name" value="D-isomer_DH_NAD-bd"/>
</dbReference>
<evidence type="ECO:0000313" key="2">
    <source>
        <dbReference type="EMBL" id="GAH60503.1"/>
    </source>
</evidence>
<dbReference type="SUPFAM" id="SSF51735">
    <property type="entry name" value="NAD(P)-binding Rossmann-fold domains"/>
    <property type="match status" value="1"/>
</dbReference>
<dbReference type="Pfam" id="PF02826">
    <property type="entry name" value="2-Hacid_dh_C"/>
    <property type="match status" value="1"/>
</dbReference>
<evidence type="ECO:0000259" key="1">
    <source>
        <dbReference type="Pfam" id="PF02826"/>
    </source>
</evidence>
<dbReference type="GO" id="GO:0051287">
    <property type="term" value="F:NAD binding"/>
    <property type="evidence" value="ECO:0007669"/>
    <property type="project" value="InterPro"/>
</dbReference>